<evidence type="ECO:0000313" key="3">
    <source>
        <dbReference type="EMBL" id="SUZ64186.1"/>
    </source>
</evidence>
<dbReference type="Pfam" id="PF13200">
    <property type="entry name" value="DUF4015"/>
    <property type="match status" value="1"/>
</dbReference>
<evidence type="ECO:0000256" key="1">
    <source>
        <dbReference type="SAM" id="MobiDB-lite"/>
    </source>
</evidence>
<dbReference type="InterPro" id="IPR017853">
    <property type="entry name" value="GH"/>
</dbReference>
<feature type="region of interest" description="Disordered" evidence="1">
    <location>
        <begin position="54"/>
        <end position="84"/>
    </location>
</feature>
<dbReference type="EMBL" id="UINC01000928">
    <property type="protein sequence ID" value="SUZ64186.1"/>
    <property type="molecule type" value="Genomic_DNA"/>
</dbReference>
<dbReference type="SUPFAM" id="SSF51445">
    <property type="entry name" value="(Trans)glycosidases"/>
    <property type="match status" value="1"/>
</dbReference>
<dbReference type="Gene3D" id="2.60.40.10">
    <property type="entry name" value="Immunoglobulins"/>
    <property type="match status" value="1"/>
</dbReference>
<dbReference type="AlphaFoldDB" id="A0A381PB39"/>
<feature type="domain" description="DUF4015" evidence="2">
    <location>
        <begin position="345"/>
        <end position="650"/>
    </location>
</feature>
<accession>A0A381PB39</accession>
<sequence>MPLLAPQHKLVLRHLLSRGGSAMPSELSTDIDLAVEDVLNALDHLHRTDLAAPMPHTPGLGEGRWSLTSHGRQVGPSLAKGESLVETTHEAGDPAEGWGFPWRPVKKDPPVYAENLPRPVRRGRKAVRRPLFTLHVPDRKPERRRWGLLALASLVTLGGVALLLTNIRQVDIEIGGIEDGVALQPSSIEGTQISFTISGANARSAELLLDDFPVSGVQRYGNRIVWVVPPLTEGSHSLELVVQRRLYGETSSSLDFSVDGTPPLIGLPDVLEPVPMNEPVTIAGTSEPGATVVIGGIPIETQDGSFVLELDGPPAGPVSVLAIDRAGNTSTFNMIIPVAYPRTQGVHVSAAAWAHDGLKNSVLDLILAGKVTAIEISLKNESGVVGYDSRVPLARETGASTGLFDLRSAIEELHALDVRVIGRIVAFRDPILAKHAWAQGNQDWVIQTADGRPLSKYGGFTNFQNINVQNYNLDIAREAAEAGIDDILWDYMRRPEGRMDGMFIPGVGLDDPSPIIVDFLRKSQILLREHGVFQGVAVFGISATRGEFIAQDVAGMAHYVDYVAPMVYPSHWSRGEYGVAHPEAQPYDITRASLADFQRVLDGTNTALVPWLQDFSMRVPYGPAEVKAQIDAAASLGIHDWLIWDPTVTYTAEGIVAAPS</sequence>
<dbReference type="InterPro" id="IPR025275">
    <property type="entry name" value="DUF4015"/>
</dbReference>
<protein>
    <recommendedName>
        <fullName evidence="2">DUF4015 domain-containing protein</fullName>
    </recommendedName>
</protein>
<dbReference type="InterPro" id="IPR013783">
    <property type="entry name" value="Ig-like_fold"/>
</dbReference>
<evidence type="ECO:0000259" key="2">
    <source>
        <dbReference type="Pfam" id="PF13200"/>
    </source>
</evidence>
<proteinExistence type="predicted"/>
<reference evidence="3" key="1">
    <citation type="submission" date="2018-05" db="EMBL/GenBank/DDBJ databases">
        <authorList>
            <person name="Lanie J.A."/>
            <person name="Ng W.-L."/>
            <person name="Kazmierczak K.M."/>
            <person name="Andrzejewski T.M."/>
            <person name="Davidsen T.M."/>
            <person name="Wayne K.J."/>
            <person name="Tettelin H."/>
            <person name="Glass J.I."/>
            <person name="Rusch D."/>
            <person name="Podicherti R."/>
            <person name="Tsui H.-C.T."/>
            <person name="Winkler M.E."/>
        </authorList>
    </citation>
    <scope>NUCLEOTIDE SEQUENCE</scope>
</reference>
<gene>
    <name evidence="3" type="ORF">METZ01_LOCUS17040</name>
</gene>
<name>A0A381PB39_9ZZZZ</name>
<organism evidence="3">
    <name type="scientific">marine metagenome</name>
    <dbReference type="NCBI Taxonomy" id="408172"/>
    <lineage>
        <taxon>unclassified sequences</taxon>
        <taxon>metagenomes</taxon>
        <taxon>ecological metagenomes</taxon>
    </lineage>
</organism>